<evidence type="ECO:0000313" key="10">
    <source>
        <dbReference type="Proteomes" id="UP000555828"/>
    </source>
</evidence>
<protein>
    <recommendedName>
        <fullName evidence="11">Transporter</fullName>
    </recommendedName>
</protein>
<gene>
    <name evidence="9" type="ORF">HNP65_000042</name>
</gene>
<dbReference type="GO" id="GO:0005886">
    <property type="term" value="C:plasma membrane"/>
    <property type="evidence" value="ECO:0007669"/>
    <property type="project" value="UniProtKB-SubCell"/>
</dbReference>
<reference evidence="9 10" key="1">
    <citation type="submission" date="2020-08" db="EMBL/GenBank/DDBJ databases">
        <title>Genomic Encyclopedia of Type Strains, Phase IV (KMG-IV): sequencing the most valuable type-strain genomes for metagenomic binning, comparative biology and taxonomic classification.</title>
        <authorList>
            <person name="Goeker M."/>
        </authorList>
    </citation>
    <scope>NUCLEOTIDE SEQUENCE [LARGE SCALE GENOMIC DNA]</scope>
    <source>
        <strain evidence="9 10">DSM 13481</strain>
    </source>
</reference>
<accession>A0A841GRG6</accession>
<organism evidence="9 10">
    <name type="scientific">Thermosipho japonicus</name>
    <dbReference type="NCBI Taxonomy" id="90323"/>
    <lineage>
        <taxon>Bacteria</taxon>
        <taxon>Thermotogati</taxon>
        <taxon>Thermotogota</taxon>
        <taxon>Thermotogae</taxon>
        <taxon>Thermotogales</taxon>
        <taxon>Fervidobacteriaceae</taxon>
        <taxon>Thermosipho</taxon>
    </lineage>
</organism>
<evidence type="ECO:0000256" key="8">
    <source>
        <dbReference type="SAM" id="Phobius"/>
    </source>
</evidence>
<sequence>MINAFLTILPPFLIIMLGYIFGKIFPYDIKIVSKISLWIMASVLSFTFINDYPPKLSYLKSYGLGILFLFVLFYILSFAFKKDRFLILTNSIYINTGYLGYPILYSIWGEKAMSYGVIYSVINMLVASIVLPSFIGEKINFKNILKLPYLYVIIFAYLLSIFGISYKELPFPLLETINMLKSSAIPFLLIFTGLSLSRIKIESVNFNTVIFSPIIRLILYPAFALIFVFLLKMDNEFARVFVLESAMPTAINSVILIDAITGDSSKISLTVAITTLLSAFTIPIWIIVLERIL</sequence>
<evidence type="ECO:0000256" key="6">
    <source>
        <dbReference type="ARBA" id="ARBA00022989"/>
    </source>
</evidence>
<evidence type="ECO:0000256" key="2">
    <source>
        <dbReference type="ARBA" id="ARBA00010145"/>
    </source>
</evidence>
<dbReference type="EMBL" id="JACHEX010000001">
    <property type="protein sequence ID" value="MBB6061620.1"/>
    <property type="molecule type" value="Genomic_DNA"/>
</dbReference>
<comment type="caution">
    <text evidence="9">The sequence shown here is derived from an EMBL/GenBank/DDBJ whole genome shotgun (WGS) entry which is preliminary data.</text>
</comment>
<dbReference type="InterPro" id="IPR004776">
    <property type="entry name" value="Mem_transp_PIN-like"/>
</dbReference>
<evidence type="ECO:0000256" key="7">
    <source>
        <dbReference type="ARBA" id="ARBA00023136"/>
    </source>
</evidence>
<feature type="transmembrane region" description="Helical" evidence="8">
    <location>
        <begin position="31"/>
        <end position="49"/>
    </location>
</feature>
<dbReference type="PANTHER" id="PTHR36838:SF3">
    <property type="entry name" value="TRANSPORTER AUXIN EFFLUX CARRIER EC FAMILY"/>
    <property type="match status" value="1"/>
</dbReference>
<dbReference type="Gene3D" id="1.20.1530.20">
    <property type="match status" value="1"/>
</dbReference>
<feature type="transmembrane region" description="Helical" evidence="8">
    <location>
        <begin position="61"/>
        <end position="80"/>
    </location>
</feature>
<dbReference type="GO" id="GO:0055085">
    <property type="term" value="P:transmembrane transport"/>
    <property type="evidence" value="ECO:0007669"/>
    <property type="project" value="InterPro"/>
</dbReference>
<proteinExistence type="inferred from homology"/>
<keyword evidence="4" id="KW-1003">Cell membrane</keyword>
<keyword evidence="7 8" id="KW-0472">Membrane</keyword>
<evidence type="ECO:0000256" key="5">
    <source>
        <dbReference type="ARBA" id="ARBA00022692"/>
    </source>
</evidence>
<name>A0A841GRG6_9BACT</name>
<keyword evidence="5 8" id="KW-0812">Transmembrane</keyword>
<keyword evidence="6 8" id="KW-1133">Transmembrane helix</keyword>
<keyword evidence="10" id="KW-1185">Reference proteome</keyword>
<dbReference type="RefSeq" id="WP_184618400.1">
    <property type="nucleotide sequence ID" value="NZ_JACHEX010000001.1"/>
</dbReference>
<dbReference type="Pfam" id="PF03547">
    <property type="entry name" value="Mem_trans"/>
    <property type="match status" value="1"/>
</dbReference>
<evidence type="ECO:0000256" key="1">
    <source>
        <dbReference type="ARBA" id="ARBA00004651"/>
    </source>
</evidence>
<evidence type="ECO:0000256" key="4">
    <source>
        <dbReference type="ARBA" id="ARBA00022475"/>
    </source>
</evidence>
<feature type="transmembrane region" description="Helical" evidence="8">
    <location>
        <begin position="147"/>
        <end position="166"/>
    </location>
</feature>
<evidence type="ECO:0008006" key="11">
    <source>
        <dbReference type="Google" id="ProtNLM"/>
    </source>
</evidence>
<feature type="transmembrane region" description="Helical" evidence="8">
    <location>
        <begin position="92"/>
        <end position="108"/>
    </location>
</feature>
<feature type="transmembrane region" description="Helical" evidence="8">
    <location>
        <begin position="178"/>
        <end position="197"/>
    </location>
</feature>
<dbReference type="InterPro" id="IPR038770">
    <property type="entry name" value="Na+/solute_symporter_sf"/>
</dbReference>
<feature type="transmembrane region" description="Helical" evidence="8">
    <location>
        <begin position="114"/>
        <end position="135"/>
    </location>
</feature>
<comment type="similarity">
    <text evidence="2">Belongs to the auxin efflux carrier (TC 2.A.69) family.</text>
</comment>
<keyword evidence="3" id="KW-0813">Transport</keyword>
<evidence type="ECO:0000256" key="3">
    <source>
        <dbReference type="ARBA" id="ARBA00022448"/>
    </source>
</evidence>
<feature type="transmembrane region" description="Helical" evidence="8">
    <location>
        <begin position="6"/>
        <end position="24"/>
    </location>
</feature>
<feature type="transmembrane region" description="Helical" evidence="8">
    <location>
        <begin position="269"/>
        <end position="288"/>
    </location>
</feature>
<dbReference type="Proteomes" id="UP000555828">
    <property type="component" value="Unassembled WGS sequence"/>
</dbReference>
<feature type="transmembrane region" description="Helical" evidence="8">
    <location>
        <begin position="209"/>
        <end position="231"/>
    </location>
</feature>
<dbReference type="AlphaFoldDB" id="A0A841GRG6"/>
<comment type="subcellular location">
    <subcellularLocation>
        <location evidence="1">Cell membrane</location>
        <topology evidence="1">Multi-pass membrane protein</topology>
    </subcellularLocation>
</comment>
<dbReference type="PANTHER" id="PTHR36838">
    <property type="entry name" value="AUXIN EFFLUX CARRIER FAMILY PROTEIN"/>
    <property type="match status" value="1"/>
</dbReference>
<evidence type="ECO:0000313" key="9">
    <source>
        <dbReference type="EMBL" id="MBB6061620.1"/>
    </source>
</evidence>